<feature type="compositionally biased region" description="Gly residues" evidence="1">
    <location>
        <begin position="115"/>
        <end position="127"/>
    </location>
</feature>
<evidence type="ECO:0000256" key="1">
    <source>
        <dbReference type="SAM" id="MobiDB-lite"/>
    </source>
</evidence>
<organism evidence="2 3">
    <name type="scientific">Panicum virgatum</name>
    <name type="common">Blackwell switchgrass</name>
    <dbReference type="NCBI Taxonomy" id="38727"/>
    <lineage>
        <taxon>Eukaryota</taxon>
        <taxon>Viridiplantae</taxon>
        <taxon>Streptophyta</taxon>
        <taxon>Embryophyta</taxon>
        <taxon>Tracheophyta</taxon>
        <taxon>Spermatophyta</taxon>
        <taxon>Magnoliopsida</taxon>
        <taxon>Liliopsida</taxon>
        <taxon>Poales</taxon>
        <taxon>Poaceae</taxon>
        <taxon>PACMAD clade</taxon>
        <taxon>Panicoideae</taxon>
        <taxon>Panicodae</taxon>
        <taxon>Paniceae</taxon>
        <taxon>Panicinae</taxon>
        <taxon>Panicum</taxon>
        <taxon>Panicum sect. Hiantes</taxon>
    </lineage>
</organism>
<feature type="compositionally biased region" description="Low complexity" evidence="1">
    <location>
        <begin position="43"/>
        <end position="58"/>
    </location>
</feature>
<gene>
    <name evidence="2" type="ORF">PVAP13_5NG274140</name>
</gene>
<feature type="compositionally biased region" description="Basic and acidic residues" evidence="1">
    <location>
        <begin position="32"/>
        <end position="42"/>
    </location>
</feature>
<feature type="compositionally biased region" description="Acidic residues" evidence="1">
    <location>
        <begin position="131"/>
        <end position="143"/>
    </location>
</feature>
<name>A0A8T0RZW4_PANVG</name>
<evidence type="ECO:0000313" key="2">
    <source>
        <dbReference type="EMBL" id="KAG2590338.1"/>
    </source>
</evidence>
<dbReference type="EMBL" id="CM029046">
    <property type="protein sequence ID" value="KAG2590338.1"/>
    <property type="molecule type" value="Genomic_DNA"/>
</dbReference>
<reference evidence="2" key="1">
    <citation type="submission" date="2020-05" db="EMBL/GenBank/DDBJ databases">
        <title>WGS assembly of Panicum virgatum.</title>
        <authorList>
            <person name="Lovell J.T."/>
            <person name="Jenkins J."/>
            <person name="Shu S."/>
            <person name="Juenger T.E."/>
            <person name="Schmutz J."/>
        </authorList>
    </citation>
    <scope>NUCLEOTIDE SEQUENCE</scope>
    <source>
        <strain evidence="2">AP13</strain>
    </source>
</reference>
<proteinExistence type="predicted"/>
<comment type="caution">
    <text evidence="2">The sequence shown here is derived from an EMBL/GenBank/DDBJ whole genome shotgun (WGS) entry which is preliminary data.</text>
</comment>
<feature type="region of interest" description="Disordered" evidence="1">
    <location>
        <begin position="91"/>
        <end position="156"/>
    </location>
</feature>
<feature type="region of interest" description="Disordered" evidence="1">
    <location>
        <begin position="1"/>
        <end position="61"/>
    </location>
</feature>
<dbReference type="Proteomes" id="UP000823388">
    <property type="component" value="Chromosome 5N"/>
</dbReference>
<feature type="compositionally biased region" description="Gly residues" evidence="1">
    <location>
        <begin position="91"/>
        <end position="102"/>
    </location>
</feature>
<sequence length="241" mass="24402">MEGRELQFAGLGGGEEEAEESRSGSAAAVVAREGDVDPEELRSGSAAPAARGGAVCRAWRPWRRADGGDVGGKLPEHHLLALGGGPAGAGAGLGRALSGGSGEPWPRGRRRRRGGGGGGDLGGGEGHGWGEDGEPDVVDEEEASASGWGRGGPGRAKLCSGVGEDEGWKEDDGRAATEVMGLPGGGWSAYSTVDGEGEGLLRRGWMQWPAHIGSLPTPIADLVRTCPTCGDHSGMSSCFPP</sequence>
<keyword evidence="3" id="KW-1185">Reference proteome</keyword>
<dbReference type="AlphaFoldDB" id="A0A8T0RZW4"/>
<evidence type="ECO:0000313" key="3">
    <source>
        <dbReference type="Proteomes" id="UP000823388"/>
    </source>
</evidence>
<protein>
    <submittedName>
        <fullName evidence="2">Uncharacterized protein</fullName>
    </submittedName>
</protein>
<accession>A0A8T0RZW4</accession>